<dbReference type="RefSeq" id="WP_088917185.1">
    <property type="nucleotide sequence ID" value="NZ_CP018632.1"/>
</dbReference>
<evidence type="ECO:0000256" key="3">
    <source>
        <dbReference type="ARBA" id="ARBA00022490"/>
    </source>
</evidence>
<keyword evidence="3 6" id="KW-0963">Cytoplasm</keyword>
<keyword evidence="4 6" id="KW-1005">Bacterial flagellum biogenesis</keyword>
<dbReference type="AlphaFoldDB" id="A0A2Z2NMQ8"/>
<dbReference type="GO" id="GO:0005829">
    <property type="term" value="C:cytosol"/>
    <property type="evidence" value="ECO:0007669"/>
    <property type="project" value="UniProtKB-SubCell"/>
</dbReference>
<name>A0A2Z2NMQ8_9GAMM</name>
<evidence type="ECO:0000313" key="8">
    <source>
        <dbReference type="Proteomes" id="UP000250079"/>
    </source>
</evidence>
<dbReference type="InterPro" id="IPR003713">
    <property type="entry name" value="FliS"/>
</dbReference>
<dbReference type="KEGG" id="gai:IMCC3135_08480"/>
<dbReference type="Proteomes" id="UP000250079">
    <property type="component" value="Chromosome"/>
</dbReference>
<dbReference type="CDD" id="cd16098">
    <property type="entry name" value="FliS"/>
    <property type="match status" value="1"/>
</dbReference>
<dbReference type="PANTHER" id="PTHR34773:SF1">
    <property type="entry name" value="FLAGELLAR SECRETION CHAPERONE FLIS"/>
    <property type="match status" value="1"/>
</dbReference>
<evidence type="ECO:0000256" key="5">
    <source>
        <dbReference type="ARBA" id="ARBA00023186"/>
    </source>
</evidence>
<keyword evidence="7" id="KW-0966">Cell projection</keyword>
<protein>
    <recommendedName>
        <fullName evidence="6">Flagellar secretion chaperone FliS</fullName>
    </recommendedName>
</protein>
<gene>
    <name evidence="7" type="primary">fliS</name>
    <name evidence="7" type="ORF">IMCC3135_08480</name>
</gene>
<dbReference type="NCBIfam" id="TIGR00208">
    <property type="entry name" value="fliS"/>
    <property type="match status" value="1"/>
</dbReference>
<keyword evidence="8" id="KW-1185">Reference proteome</keyword>
<dbReference type="OrthoDB" id="9792010at2"/>
<sequence>MTIQAYKSVRRSTLVEGASPHQLITMLYDGAISNIAIARQHIANNNRDQMHRHIDKSVAIVQELQASLKDYESNELAGNLFELYSYIVNTMIAANQNRDDEGLVTCSNLISILRDAWQAIAPEQVAA</sequence>
<dbReference type="InterPro" id="IPR036584">
    <property type="entry name" value="FliS_sf"/>
</dbReference>
<keyword evidence="5" id="KW-0143">Chaperone</keyword>
<evidence type="ECO:0000256" key="4">
    <source>
        <dbReference type="ARBA" id="ARBA00022795"/>
    </source>
</evidence>
<dbReference type="PANTHER" id="PTHR34773">
    <property type="entry name" value="FLAGELLAR SECRETION CHAPERONE FLIS"/>
    <property type="match status" value="1"/>
</dbReference>
<reference evidence="7 8" key="1">
    <citation type="submission" date="2016-12" db="EMBL/GenBank/DDBJ databases">
        <authorList>
            <person name="Song W.-J."/>
            <person name="Kurnit D.M."/>
        </authorList>
    </citation>
    <scope>NUCLEOTIDE SEQUENCE [LARGE SCALE GENOMIC DNA]</scope>
    <source>
        <strain evidence="7 8">IMCC3135</strain>
    </source>
</reference>
<dbReference type="GO" id="GO:0071973">
    <property type="term" value="P:bacterial-type flagellum-dependent cell motility"/>
    <property type="evidence" value="ECO:0007669"/>
    <property type="project" value="TreeGrafter"/>
</dbReference>
<comment type="similarity">
    <text evidence="2 6">Belongs to the FliS family.</text>
</comment>
<keyword evidence="7" id="KW-0282">Flagellum</keyword>
<evidence type="ECO:0000256" key="1">
    <source>
        <dbReference type="ARBA" id="ARBA00004514"/>
    </source>
</evidence>
<comment type="subcellular location">
    <subcellularLocation>
        <location evidence="1 6">Cytoplasm</location>
        <location evidence="1 6">Cytosol</location>
    </subcellularLocation>
</comment>
<organism evidence="7 8">
    <name type="scientific">Granulosicoccus antarcticus IMCC3135</name>
    <dbReference type="NCBI Taxonomy" id="1192854"/>
    <lineage>
        <taxon>Bacteria</taxon>
        <taxon>Pseudomonadati</taxon>
        <taxon>Pseudomonadota</taxon>
        <taxon>Gammaproteobacteria</taxon>
        <taxon>Chromatiales</taxon>
        <taxon>Granulosicoccaceae</taxon>
        <taxon>Granulosicoccus</taxon>
    </lineage>
</organism>
<evidence type="ECO:0000256" key="6">
    <source>
        <dbReference type="PIRNR" id="PIRNR039090"/>
    </source>
</evidence>
<evidence type="ECO:0000313" key="7">
    <source>
        <dbReference type="EMBL" id="ASJ71795.1"/>
    </source>
</evidence>
<dbReference type="GO" id="GO:0044780">
    <property type="term" value="P:bacterial-type flagellum assembly"/>
    <property type="evidence" value="ECO:0007669"/>
    <property type="project" value="InterPro"/>
</dbReference>
<dbReference type="Pfam" id="PF02561">
    <property type="entry name" value="FliS"/>
    <property type="match status" value="1"/>
</dbReference>
<proteinExistence type="inferred from homology"/>
<dbReference type="EMBL" id="CP018632">
    <property type="protein sequence ID" value="ASJ71795.1"/>
    <property type="molecule type" value="Genomic_DNA"/>
</dbReference>
<accession>A0A2Z2NMQ8</accession>
<evidence type="ECO:0000256" key="2">
    <source>
        <dbReference type="ARBA" id="ARBA00008787"/>
    </source>
</evidence>
<dbReference type="PIRSF" id="PIRSF039090">
    <property type="entry name" value="Flis"/>
    <property type="match status" value="1"/>
</dbReference>
<dbReference type="Gene3D" id="1.20.120.340">
    <property type="entry name" value="Flagellar protein FliS"/>
    <property type="match status" value="1"/>
</dbReference>
<dbReference type="SUPFAM" id="SSF101116">
    <property type="entry name" value="Flagellar export chaperone FliS"/>
    <property type="match status" value="1"/>
</dbReference>
<keyword evidence="7" id="KW-0969">Cilium</keyword>